<dbReference type="SUPFAM" id="SSF46785">
    <property type="entry name" value="Winged helix' DNA-binding domain"/>
    <property type="match status" value="1"/>
</dbReference>
<reference evidence="5 6" key="2">
    <citation type="submission" date="2020-06" db="EMBL/GenBank/DDBJ databases">
        <title>Antribacter stalactiti gen. nov., sp. nov., a new member of the family Nacardiaceae isolated from a cave.</title>
        <authorList>
            <person name="Kim I.S."/>
        </authorList>
    </citation>
    <scope>NUCLEOTIDE SEQUENCE [LARGE SCALE GENOMIC DNA]</scope>
    <source>
        <strain evidence="5 6">YC2-7</strain>
    </source>
</reference>
<dbReference type="PRINTS" id="PR00778">
    <property type="entry name" value="HTHARSR"/>
</dbReference>
<dbReference type="PANTHER" id="PTHR33154">
    <property type="entry name" value="TRANSCRIPTIONAL REGULATOR, ARSR FAMILY"/>
    <property type="match status" value="1"/>
</dbReference>
<evidence type="ECO:0000256" key="2">
    <source>
        <dbReference type="ARBA" id="ARBA00023125"/>
    </source>
</evidence>
<dbReference type="InterPro" id="IPR036390">
    <property type="entry name" value="WH_DNA-bd_sf"/>
</dbReference>
<gene>
    <name evidence="5" type="ORF">FGL95_11850</name>
</gene>
<dbReference type="InterPro" id="IPR001845">
    <property type="entry name" value="HTH_ArsR_DNA-bd_dom"/>
</dbReference>
<comment type="caution">
    <text evidence="5">The sequence shown here is derived from an EMBL/GenBank/DDBJ whole genome shotgun (WGS) entry which is preliminary data.</text>
</comment>
<evidence type="ECO:0000313" key="5">
    <source>
        <dbReference type="EMBL" id="NMN95727.1"/>
    </source>
</evidence>
<dbReference type="EMBL" id="VCQU01000003">
    <property type="protein sequence ID" value="NMN95727.1"/>
    <property type="molecule type" value="Genomic_DNA"/>
</dbReference>
<dbReference type="Proteomes" id="UP000535543">
    <property type="component" value="Unassembled WGS sequence"/>
</dbReference>
<reference evidence="5 6" key="1">
    <citation type="submission" date="2019-05" db="EMBL/GenBank/DDBJ databases">
        <authorList>
            <person name="Lee S.D."/>
        </authorList>
    </citation>
    <scope>NUCLEOTIDE SEQUENCE [LARGE SCALE GENOMIC DNA]</scope>
    <source>
        <strain evidence="5 6">YC2-7</strain>
    </source>
</reference>
<feature type="domain" description="HTH arsR-type" evidence="4">
    <location>
        <begin position="1"/>
        <end position="87"/>
    </location>
</feature>
<keyword evidence="3" id="KW-0804">Transcription</keyword>
<dbReference type="Gene3D" id="1.10.10.10">
    <property type="entry name" value="Winged helix-like DNA-binding domain superfamily/Winged helix DNA-binding domain"/>
    <property type="match status" value="1"/>
</dbReference>
<dbReference type="GO" id="GO:0003677">
    <property type="term" value="F:DNA binding"/>
    <property type="evidence" value="ECO:0007669"/>
    <property type="project" value="UniProtKB-KW"/>
</dbReference>
<keyword evidence="2" id="KW-0238">DNA-binding</keyword>
<dbReference type="InterPro" id="IPR011991">
    <property type="entry name" value="ArsR-like_HTH"/>
</dbReference>
<evidence type="ECO:0000259" key="4">
    <source>
        <dbReference type="PROSITE" id="PS50987"/>
    </source>
</evidence>
<evidence type="ECO:0000256" key="3">
    <source>
        <dbReference type="ARBA" id="ARBA00023163"/>
    </source>
</evidence>
<organism evidence="5 6">
    <name type="scientific">Antrihabitans stalactiti</name>
    <dbReference type="NCBI Taxonomy" id="2584121"/>
    <lineage>
        <taxon>Bacteria</taxon>
        <taxon>Bacillati</taxon>
        <taxon>Actinomycetota</taxon>
        <taxon>Actinomycetes</taxon>
        <taxon>Mycobacteriales</taxon>
        <taxon>Nocardiaceae</taxon>
        <taxon>Antrihabitans</taxon>
    </lineage>
</organism>
<evidence type="ECO:0000313" key="6">
    <source>
        <dbReference type="Proteomes" id="UP000535543"/>
    </source>
</evidence>
<dbReference type="InterPro" id="IPR051081">
    <property type="entry name" value="HTH_MetalResp_TranReg"/>
</dbReference>
<accession>A0A848KIL5</accession>
<dbReference type="Pfam" id="PF01022">
    <property type="entry name" value="HTH_5"/>
    <property type="match status" value="1"/>
</dbReference>
<evidence type="ECO:0000256" key="1">
    <source>
        <dbReference type="ARBA" id="ARBA00023015"/>
    </source>
</evidence>
<keyword evidence="1" id="KW-0805">Transcription regulation</keyword>
<sequence>MTDLFTVMAQPQRRRILEHLRVGDASVGQLVDDLELPQPTISKHLKVLRDSGFVNCRTAAQQRIYSLDRRPFTEFDAWLEQFRTLWTDSFNALAEHLDSKGDQ</sequence>
<dbReference type="PROSITE" id="PS50987">
    <property type="entry name" value="HTH_ARSR_2"/>
    <property type="match status" value="1"/>
</dbReference>
<name>A0A848KIL5_9NOCA</name>
<dbReference type="PANTHER" id="PTHR33154:SF33">
    <property type="entry name" value="TRANSCRIPTIONAL REPRESSOR SDPR"/>
    <property type="match status" value="1"/>
</dbReference>
<protein>
    <submittedName>
        <fullName evidence="5">Winged helix-turn-helix transcriptional regulator</fullName>
    </submittedName>
</protein>
<dbReference type="NCBIfam" id="NF033788">
    <property type="entry name" value="HTH_metalloreg"/>
    <property type="match status" value="1"/>
</dbReference>
<dbReference type="InterPro" id="IPR036388">
    <property type="entry name" value="WH-like_DNA-bd_sf"/>
</dbReference>
<dbReference type="AlphaFoldDB" id="A0A848KIL5"/>
<dbReference type="GO" id="GO:0003700">
    <property type="term" value="F:DNA-binding transcription factor activity"/>
    <property type="evidence" value="ECO:0007669"/>
    <property type="project" value="InterPro"/>
</dbReference>
<proteinExistence type="predicted"/>
<keyword evidence="6" id="KW-1185">Reference proteome</keyword>
<dbReference type="SMART" id="SM00418">
    <property type="entry name" value="HTH_ARSR"/>
    <property type="match status" value="1"/>
</dbReference>
<dbReference type="CDD" id="cd00090">
    <property type="entry name" value="HTH_ARSR"/>
    <property type="match status" value="1"/>
</dbReference>
<dbReference type="RefSeq" id="WP_169586853.1">
    <property type="nucleotide sequence ID" value="NZ_VCQU01000003.1"/>
</dbReference>